<dbReference type="InterPro" id="IPR001041">
    <property type="entry name" value="2Fe-2S_ferredoxin-type"/>
</dbReference>
<dbReference type="PANTHER" id="PTHR43644:SF1">
    <property type="entry name" value="NAD(P)H-FLAVIN REDUCTASE"/>
    <property type="match status" value="1"/>
</dbReference>
<dbReference type="Proteomes" id="UP001202117">
    <property type="component" value="Unassembled WGS sequence"/>
</dbReference>
<accession>A0ABS9RSS9</accession>
<dbReference type="Pfam" id="PF00111">
    <property type="entry name" value="Fer2"/>
    <property type="match status" value="1"/>
</dbReference>
<evidence type="ECO:0000313" key="4">
    <source>
        <dbReference type="EMBL" id="MCH4562916.1"/>
    </source>
</evidence>
<organism evidence="4 5">
    <name type="scientific">Halomonas flagellata</name>
    <dbReference type="NCBI Taxonomy" id="2920385"/>
    <lineage>
        <taxon>Bacteria</taxon>
        <taxon>Pseudomonadati</taxon>
        <taxon>Pseudomonadota</taxon>
        <taxon>Gammaproteobacteria</taxon>
        <taxon>Oceanospirillales</taxon>
        <taxon>Halomonadaceae</taxon>
        <taxon>Halomonas</taxon>
    </lineage>
</organism>
<dbReference type="EMBL" id="JAKVPY010000007">
    <property type="protein sequence ID" value="MCH4562916.1"/>
    <property type="molecule type" value="Genomic_DNA"/>
</dbReference>
<dbReference type="SUPFAM" id="SSF54292">
    <property type="entry name" value="2Fe-2S ferredoxin-like"/>
    <property type="match status" value="1"/>
</dbReference>
<sequence length="133" mass="14506">MSHSVQIKTAGTAVTVEAGETVLDAALAAGIAYPHSCQAGRCGACKSRLVDGEIEMLPQTRFSLSEEERDAGLVLACRALPRSDCTIAWLGDDEELAAHTVRKMTCTVEELEDLTHDIKRVRQRINGEEHFKP</sequence>
<evidence type="ECO:0000259" key="3">
    <source>
        <dbReference type="PROSITE" id="PS51085"/>
    </source>
</evidence>
<reference evidence="4 5" key="1">
    <citation type="submission" date="2022-02" db="EMBL/GenBank/DDBJ databases">
        <title>Halomonas fukangensis sp. nov., a halophilic bacterium isolated from a bulk soil of Kalidium foliatum at Fukang.</title>
        <authorList>
            <person name="Huang Y."/>
        </authorList>
    </citation>
    <scope>NUCLEOTIDE SEQUENCE [LARGE SCALE GENOMIC DNA]</scope>
    <source>
        <strain evidence="4 5">EGI 63088</strain>
    </source>
</reference>
<keyword evidence="5" id="KW-1185">Reference proteome</keyword>
<dbReference type="Gene3D" id="3.10.20.30">
    <property type="match status" value="1"/>
</dbReference>
<dbReference type="CDD" id="cd00207">
    <property type="entry name" value="fer2"/>
    <property type="match status" value="1"/>
</dbReference>
<dbReference type="InterPro" id="IPR006058">
    <property type="entry name" value="2Fe2S_fd_BS"/>
</dbReference>
<evidence type="ECO:0000256" key="2">
    <source>
        <dbReference type="ARBA" id="ARBA00022827"/>
    </source>
</evidence>
<comment type="caution">
    <text evidence="4">The sequence shown here is derived from an EMBL/GenBank/DDBJ whole genome shotgun (WGS) entry which is preliminary data.</text>
</comment>
<dbReference type="PANTHER" id="PTHR43644">
    <property type="entry name" value="NA(+)-TRANSLOCATING NADH-QUINONE REDUCTASE SUBUNIT"/>
    <property type="match status" value="1"/>
</dbReference>
<dbReference type="PROSITE" id="PS00197">
    <property type="entry name" value="2FE2S_FER_1"/>
    <property type="match status" value="1"/>
</dbReference>
<protein>
    <submittedName>
        <fullName evidence="4">2Fe-2S iron-sulfur cluster-binding protein</fullName>
    </submittedName>
</protein>
<feature type="domain" description="2Fe-2S ferredoxin-type" evidence="3">
    <location>
        <begin position="3"/>
        <end position="93"/>
    </location>
</feature>
<evidence type="ECO:0000313" key="5">
    <source>
        <dbReference type="Proteomes" id="UP001202117"/>
    </source>
</evidence>
<dbReference type="PROSITE" id="PS51085">
    <property type="entry name" value="2FE2S_FER_2"/>
    <property type="match status" value="1"/>
</dbReference>
<proteinExistence type="predicted"/>
<dbReference type="InterPro" id="IPR012675">
    <property type="entry name" value="Beta-grasp_dom_sf"/>
</dbReference>
<dbReference type="RefSeq" id="WP_240567691.1">
    <property type="nucleotide sequence ID" value="NZ_JAKVPY010000007.1"/>
</dbReference>
<keyword evidence="1" id="KW-0285">Flavoprotein</keyword>
<name>A0ABS9RSS9_9GAMM</name>
<keyword evidence="2" id="KW-0274">FAD</keyword>
<gene>
    <name evidence="4" type="ORF">MKP05_07210</name>
</gene>
<dbReference type="InterPro" id="IPR036010">
    <property type="entry name" value="2Fe-2S_ferredoxin-like_sf"/>
</dbReference>
<evidence type="ECO:0000256" key="1">
    <source>
        <dbReference type="ARBA" id="ARBA00022630"/>
    </source>
</evidence>